<organism evidence="2 3">
    <name type="scientific">Chloroflexus islandicus</name>
    <dbReference type="NCBI Taxonomy" id="1707952"/>
    <lineage>
        <taxon>Bacteria</taxon>
        <taxon>Bacillati</taxon>
        <taxon>Chloroflexota</taxon>
        <taxon>Chloroflexia</taxon>
        <taxon>Chloroflexales</taxon>
        <taxon>Chloroflexineae</taxon>
        <taxon>Chloroflexaceae</taxon>
        <taxon>Chloroflexus</taxon>
    </lineage>
</organism>
<reference evidence="2 3" key="1">
    <citation type="submission" date="2016-04" db="EMBL/GenBank/DDBJ databases">
        <title>Chloroflexus islandicus sp. nov., a thermophilic filamentous anoxygenic phototrophic bacterium from geyser Strokkur (Iceland).</title>
        <authorList>
            <person name="Gaisin V.A."/>
            <person name="Kalashnikov A.M."/>
            <person name="Sukhacheva M.V."/>
            <person name="Grouzdev D.S."/>
            <person name="Ivanov T.M."/>
            <person name="Kuznetsov B."/>
            <person name="Gorlenko V.M."/>
        </authorList>
    </citation>
    <scope>NUCLEOTIDE SEQUENCE [LARGE SCALE GENOMIC DNA]</scope>
    <source>
        <strain evidence="3">isl-2</strain>
    </source>
</reference>
<name>A0A178MDG4_9CHLR</name>
<gene>
    <name evidence="2" type="ORF">A6A03_11670</name>
</gene>
<evidence type="ECO:0000256" key="1">
    <source>
        <dbReference type="SAM" id="SignalP"/>
    </source>
</evidence>
<comment type="caution">
    <text evidence="2">The sequence shown here is derived from an EMBL/GenBank/DDBJ whole genome shotgun (WGS) entry which is preliminary data.</text>
</comment>
<accession>A0A178MDG4</accession>
<evidence type="ECO:0000313" key="3">
    <source>
        <dbReference type="Proteomes" id="UP000078287"/>
    </source>
</evidence>
<feature type="chain" id="PRO_5008091863" evidence="1">
    <location>
        <begin position="24"/>
        <end position="523"/>
    </location>
</feature>
<proteinExistence type="predicted"/>
<dbReference type="RefSeq" id="WP_066785345.1">
    <property type="nucleotide sequence ID" value="NZ_LWQS01000042.1"/>
</dbReference>
<keyword evidence="1" id="KW-0732">Signal</keyword>
<dbReference type="STRING" id="1707952.A6A03_11670"/>
<dbReference type="Proteomes" id="UP000078287">
    <property type="component" value="Unassembled WGS sequence"/>
</dbReference>
<evidence type="ECO:0000313" key="2">
    <source>
        <dbReference type="EMBL" id="OAN46812.1"/>
    </source>
</evidence>
<dbReference type="AlphaFoldDB" id="A0A178MDG4"/>
<keyword evidence="3" id="KW-1185">Reference proteome</keyword>
<dbReference type="SUPFAM" id="SSF55486">
    <property type="entry name" value="Metalloproteases ('zincins'), catalytic domain"/>
    <property type="match status" value="1"/>
</dbReference>
<sequence length="523" mass="57267">MRTNLLLSLLLCLVIAPIPTLHAAPQGEPNLPLPVDDVLIAPTPASLAFAVDSEQDLRLPSQYLAGRIAVRLVLPESNGVVDPSSEDWTTEQIEQVTAQMRAALDWWRERLPAARLEFDLVVQTVPTRYEPIRYGLAQEGLWVSDVLRALGYTSNNYFEQAFQAAFDLRDQRGADWATTIFIVNSARDDGYFADGRFAYAYLNGPFSVMTSDGGPYSTQWLRAVIAHEFAHLFGALDQYSAAGVRCDQRSGYLFAPTTNSMFNNCGTSEPSIMRELINSFITGAVDASARAQLGYRDSDSDGIIDVLDTTPSLTLAAVQQAPGQRPLVELAARDLPYPSPVQPDVSVNPITAIEYRVDQSDWQFVEPVDGTYNSVREMAQFELPLYDGEYVVEFRALNLAGNASAIITQTVTVSGLGPAPEYHLTGPARLNGQTLIIHAQAPQATRAVEVSLHRAFTNALRLPYAPEITLPLNNDLSLATVPLATTTMYVRFIDSAGLPSLAYAVPIETPPAQHHVMIPLVSR</sequence>
<feature type="signal peptide" evidence="1">
    <location>
        <begin position="1"/>
        <end position="23"/>
    </location>
</feature>
<dbReference type="OrthoDB" id="137989at2"/>
<protein>
    <submittedName>
        <fullName evidence="2">Uncharacterized protein</fullName>
    </submittedName>
</protein>
<dbReference type="EMBL" id="LWQS01000042">
    <property type="protein sequence ID" value="OAN46812.1"/>
    <property type="molecule type" value="Genomic_DNA"/>
</dbReference>